<reference evidence="18 20" key="2">
    <citation type="submission" date="2013-03" db="EMBL/GenBank/DDBJ databases">
        <title>The Genome Sequence of Enterococcus gilvus ATCC BAA-350 (PacBio/Illumina hybrid assembly).</title>
        <authorList>
            <consortium name="The Broad Institute Genomics Platform"/>
            <consortium name="The Broad Institute Genome Sequencing Center for Infectious Disease"/>
            <person name="Earl A."/>
            <person name="Russ C."/>
            <person name="Gilmore M."/>
            <person name="Surin D."/>
            <person name="Walker B."/>
            <person name="Young S."/>
            <person name="Zeng Q."/>
            <person name="Gargeya S."/>
            <person name="Fitzgerald M."/>
            <person name="Haas B."/>
            <person name="Abouelleil A."/>
            <person name="Allen A.W."/>
            <person name="Alvarado L."/>
            <person name="Arachchi H.M."/>
            <person name="Berlin A.M."/>
            <person name="Chapman S.B."/>
            <person name="Gainer-Dewar J."/>
            <person name="Goldberg J."/>
            <person name="Griggs A."/>
            <person name="Gujja S."/>
            <person name="Hansen M."/>
            <person name="Howarth C."/>
            <person name="Imamovic A."/>
            <person name="Ireland A."/>
            <person name="Larimer J."/>
            <person name="McCowan C."/>
            <person name="Murphy C."/>
            <person name="Pearson M."/>
            <person name="Poon T.W."/>
            <person name="Priest M."/>
            <person name="Roberts A."/>
            <person name="Saif S."/>
            <person name="Shea T."/>
            <person name="Sisk P."/>
            <person name="Sykes S."/>
            <person name="Wortman J."/>
            <person name="Nusbaum C."/>
            <person name="Birren B."/>
        </authorList>
    </citation>
    <scope>NUCLEOTIDE SEQUENCE [LARGE SCALE GENOMIC DNA]</scope>
    <source>
        <strain evidence="18 20">ATCC BAA-350</strain>
    </source>
</reference>
<dbReference type="HOGENOM" id="CLU_016755_0_3_9"/>
<dbReference type="PRINTS" id="PR00411">
    <property type="entry name" value="PNDRDTASEI"/>
</dbReference>
<feature type="binding site" evidence="12">
    <location>
        <begin position="174"/>
        <end position="181"/>
    </location>
    <ligand>
        <name>NAD(+)</name>
        <dbReference type="ChEBI" id="CHEBI:57540"/>
    </ligand>
</feature>
<dbReference type="Gene3D" id="3.30.390.30">
    <property type="match status" value="1"/>
</dbReference>
<evidence type="ECO:0000313" key="20">
    <source>
        <dbReference type="Proteomes" id="UP000014160"/>
    </source>
</evidence>
<evidence type="ECO:0000313" key="18">
    <source>
        <dbReference type="EMBL" id="EOW79039.1"/>
    </source>
</evidence>
<keyword evidence="12" id="KW-0547">Nucleotide-binding</keyword>
<dbReference type="FunFam" id="3.30.390.30:FF:000001">
    <property type="entry name" value="Dihydrolipoyl dehydrogenase"/>
    <property type="match status" value="1"/>
</dbReference>
<dbReference type="AlphaFoldDB" id="R2XTD0"/>
<comment type="cofactor">
    <cofactor evidence="12 14">
        <name>FAD</name>
        <dbReference type="ChEBI" id="CHEBI:57692"/>
    </cofactor>
    <text evidence="12 14">Binds 1 FAD per subunit.</text>
</comment>
<dbReference type="InterPro" id="IPR006258">
    <property type="entry name" value="Lipoamide_DH"/>
</dbReference>
<feature type="disulfide bond" description="Redox-active" evidence="13">
    <location>
        <begin position="41"/>
        <end position="46"/>
    </location>
</feature>
<dbReference type="EMBL" id="AJDQ01000003">
    <property type="protein sequence ID" value="EOI58199.1"/>
    <property type="molecule type" value="Genomic_DNA"/>
</dbReference>
<dbReference type="GO" id="GO:0004148">
    <property type="term" value="F:dihydrolipoyl dehydrogenase (NADH) activity"/>
    <property type="evidence" value="ECO:0007669"/>
    <property type="project" value="UniProtKB-EC"/>
</dbReference>
<keyword evidence="4 14" id="KW-0285">Flavoprotein</keyword>
<dbReference type="InterPro" id="IPR004099">
    <property type="entry name" value="Pyr_nucl-diS_OxRdtase_dimer"/>
</dbReference>
<dbReference type="EC" id="1.8.1.4" evidence="2 14"/>
<dbReference type="PRINTS" id="PR00368">
    <property type="entry name" value="FADPNR"/>
</dbReference>
<dbReference type="Proteomes" id="UP000014160">
    <property type="component" value="Unassembled WGS sequence"/>
</dbReference>
<evidence type="ECO:0000256" key="13">
    <source>
        <dbReference type="PIRSR" id="PIRSR000350-4"/>
    </source>
</evidence>
<dbReference type="GO" id="GO:0005737">
    <property type="term" value="C:cytoplasm"/>
    <property type="evidence" value="ECO:0007669"/>
    <property type="project" value="UniProtKB-ARBA"/>
</dbReference>
<evidence type="ECO:0000256" key="10">
    <source>
        <dbReference type="ARBA" id="ARBA00049187"/>
    </source>
</evidence>
<dbReference type="RefSeq" id="WP_010778722.1">
    <property type="nucleotide sequence ID" value="NZ_ASWH01000002.1"/>
</dbReference>
<dbReference type="PIRSF" id="PIRSF000350">
    <property type="entry name" value="Mercury_reductase_MerA"/>
    <property type="match status" value="1"/>
</dbReference>
<evidence type="ECO:0000256" key="9">
    <source>
        <dbReference type="ARBA" id="ARBA00023284"/>
    </source>
</evidence>
<evidence type="ECO:0000256" key="4">
    <source>
        <dbReference type="ARBA" id="ARBA00022630"/>
    </source>
</evidence>
<keyword evidence="20" id="KW-1185">Reference proteome</keyword>
<evidence type="ECO:0000256" key="5">
    <source>
        <dbReference type="ARBA" id="ARBA00022827"/>
    </source>
</evidence>
<feature type="binding site" evidence="12">
    <location>
        <position position="296"/>
    </location>
    <ligand>
        <name>FAD</name>
        <dbReference type="ChEBI" id="CHEBI:57692"/>
    </ligand>
</feature>
<feature type="domain" description="Pyridine nucleotide-disulphide oxidoreductase dimerisation" evidence="15">
    <location>
        <begin position="331"/>
        <end position="438"/>
    </location>
</feature>
<feature type="binding site" evidence="12">
    <location>
        <position position="256"/>
    </location>
    <ligand>
        <name>NAD(+)</name>
        <dbReference type="ChEBI" id="CHEBI:57540"/>
    </ligand>
</feature>
<organism evidence="17 19">
    <name type="scientific">Enterococcus gilvus ATCC BAA-350</name>
    <dbReference type="NCBI Taxonomy" id="1158614"/>
    <lineage>
        <taxon>Bacteria</taxon>
        <taxon>Bacillati</taxon>
        <taxon>Bacillota</taxon>
        <taxon>Bacilli</taxon>
        <taxon>Lactobacillales</taxon>
        <taxon>Enterococcaceae</taxon>
        <taxon>Enterococcus</taxon>
    </lineage>
</organism>
<dbReference type="GO" id="GO:0050660">
    <property type="term" value="F:flavin adenine dinucleotide binding"/>
    <property type="evidence" value="ECO:0007669"/>
    <property type="project" value="InterPro"/>
</dbReference>
<dbReference type="GO" id="GO:0006103">
    <property type="term" value="P:2-oxoglutarate metabolic process"/>
    <property type="evidence" value="ECO:0007669"/>
    <property type="project" value="TreeGrafter"/>
</dbReference>
<evidence type="ECO:0000259" key="15">
    <source>
        <dbReference type="Pfam" id="PF02852"/>
    </source>
</evidence>
<dbReference type="InterPro" id="IPR023753">
    <property type="entry name" value="FAD/NAD-binding_dom"/>
</dbReference>
<evidence type="ECO:0000313" key="17">
    <source>
        <dbReference type="EMBL" id="EOI58199.1"/>
    </source>
</evidence>
<feature type="binding site" evidence="12">
    <location>
        <position position="197"/>
    </location>
    <ligand>
        <name>NAD(+)</name>
        <dbReference type="ChEBI" id="CHEBI:57540"/>
    </ligand>
</feature>
<evidence type="ECO:0000256" key="12">
    <source>
        <dbReference type="PIRSR" id="PIRSR000350-3"/>
    </source>
</evidence>
<keyword evidence="8" id="KW-1015">Disulfide bond</keyword>
<name>R2XTD0_9ENTE</name>
<gene>
    <name evidence="18" type="ORF">I592_03177</name>
    <name evidence="17" type="ORF">UKC_00271</name>
</gene>
<feature type="binding site" evidence="12">
    <location>
        <position position="50"/>
    </location>
    <ligand>
        <name>FAD</name>
        <dbReference type="ChEBI" id="CHEBI:57692"/>
    </ligand>
</feature>
<evidence type="ECO:0000256" key="1">
    <source>
        <dbReference type="ARBA" id="ARBA00007532"/>
    </source>
</evidence>
<keyword evidence="5 12" id="KW-0274">FAD</keyword>
<dbReference type="NCBIfam" id="TIGR01350">
    <property type="entry name" value="lipoamide_DH"/>
    <property type="match status" value="1"/>
</dbReference>
<dbReference type="InterPro" id="IPR012999">
    <property type="entry name" value="Pyr_OxRdtase_I_AS"/>
</dbReference>
<comment type="miscellaneous">
    <text evidence="14">The active site is a redox-active disulfide bond.</text>
</comment>
<dbReference type="Gene3D" id="3.50.50.60">
    <property type="entry name" value="FAD/NAD(P)-binding domain"/>
    <property type="match status" value="2"/>
</dbReference>
<protein>
    <recommendedName>
        <fullName evidence="3 14">Dihydrolipoyl dehydrogenase</fullName>
        <ecNumber evidence="2 14">1.8.1.4</ecNumber>
    </recommendedName>
</protein>
<dbReference type="PATRIC" id="fig|1158614.3.peg.262"/>
<dbReference type="OrthoDB" id="9800167at2"/>
<comment type="caution">
    <text evidence="17">The sequence shown here is derived from an EMBL/GenBank/DDBJ whole genome shotgun (WGS) entry which is preliminary data.</text>
</comment>
<dbReference type="PANTHER" id="PTHR22912:SF151">
    <property type="entry name" value="DIHYDROLIPOYL DEHYDROGENASE, MITOCHONDRIAL"/>
    <property type="match status" value="1"/>
</dbReference>
<comment type="catalytic activity">
    <reaction evidence="10 14">
        <text>N(6)-[(R)-dihydrolipoyl]-L-lysyl-[protein] + NAD(+) = N(6)-[(R)-lipoyl]-L-lysyl-[protein] + NADH + H(+)</text>
        <dbReference type="Rhea" id="RHEA:15045"/>
        <dbReference type="Rhea" id="RHEA-COMP:10474"/>
        <dbReference type="Rhea" id="RHEA-COMP:10475"/>
        <dbReference type="ChEBI" id="CHEBI:15378"/>
        <dbReference type="ChEBI" id="CHEBI:57540"/>
        <dbReference type="ChEBI" id="CHEBI:57945"/>
        <dbReference type="ChEBI" id="CHEBI:83099"/>
        <dbReference type="ChEBI" id="CHEBI:83100"/>
        <dbReference type="EC" id="1.8.1.4"/>
    </reaction>
</comment>
<dbReference type="InterPro" id="IPR016156">
    <property type="entry name" value="FAD/NAD-linked_Rdtase_dimer_sf"/>
</dbReference>
<evidence type="ECO:0000256" key="2">
    <source>
        <dbReference type="ARBA" id="ARBA00012608"/>
    </source>
</evidence>
<dbReference type="Proteomes" id="UP000013750">
    <property type="component" value="Unassembled WGS sequence"/>
</dbReference>
<evidence type="ECO:0000259" key="16">
    <source>
        <dbReference type="Pfam" id="PF07992"/>
    </source>
</evidence>
<dbReference type="eggNOG" id="COG1249">
    <property type="taxonomic scope" value="Bacteria"/>
</dbReference>
<accession>R2XTD0</accession>
<dbReference type="SUPFAM" id="SSF51905">
    <property type="entry name" value="FAD/NAD(P)-binding domain"/>
    <property type="match status" value="1"/>
</dbReference>
<dbReference type="Pfam" id="PF07992">
    <property type="entry name" value="Pyr_redox_2"/>
    <property type="match status" value="1"/>
</dbReference>
<sequence>MTIYDLIVIGAGPGGYVAAIRAAQRGKKVIVIEKKAVGGTCLNVGCIPSKSYLQHAHWLLAAEEASHYGFVKKTGSVDFKKMVQRKDQVVHTLQGGIKHLFQANQVTYIEGEVSEIGGTTVKVDGQTVTGKDILLATGGQPFVPPIDGLDTCEYLTTDTFFSMKELPKKLAIIGGGVIAVELAFAMRPLGVEVALIEVASDILLTEENDARSVIKKKLKSLGIDIVTQAKIKRIKENEIELSDVKITYDRLLIAAGRKPNLALAEKLGVQLDPAKRFVQVDTYYQTSVPHVYAVGDLIGGYQLAHAASAEGLKAIDAICGDPSSPVDMSNIPRCLYTDPEVASFGLSEEEARELYEVDVKKVLFSGNGKGIAAGETEGFVKIISDKKYHQILGVVLVGSHATEMIHTLLAVKVSEGTVEEIANMVFAHPTLSEVIGETANGLLGKAIHG</sequence>
<dbReference type="SUPFAM" id="SSF55424">
    <property type="entry name" value="FAD/NAD-linked reductases, dimerisation (C-terminal) domain"/>
    <property type="match status" value="1"/>
</dbReference>
<proteinExistence type="inferred from homology"/>
<dbReference type="PROSITE" id="PS00076">
    <property type="entry name" value="PYRIDINE_REDOX_1"/>
    <property type="match status" value="1"/>
</dbReference>
<feature type="active site" description="Proton acceptor" evidence="11">
    <location>
        <position position="428"/>
    </location>
</feature>
<evidence type="ECO:0000256" key="14">
    <source>
        <dbReference type="RuleBase" id="RU003692"/>
    </source>
</evidence>
<evidence type="ECO:0000256" key="3">
    <source>
        <dbReference type="ARBA" id="ARBA00016961"/>
    </source>
</evidence>
<evidence type="ECO:0000256" key="6">
    <source>
        <dbReference type="ARBA" id="ARBA00023002"/>
    </source>
</evidence>
<evidence type="ECO:0000256" key="8">
    <source>
        <dbReference type="ARBA" id="ARBA00023157"/>
    </source>
</evidence>
<reference evidence="17 19" key="1">
    <citation type="submission" date="2013-02" db="EMBL/GenBank/DDBJ databases">
        <title>The Genome Sequence of Enterococcus gilvus ATCC BAA-350.</title>
        <authorList>
            <consortium name="The Broad Institute Genome Sequencing Platform"/>
            <consortium name="The Broad Institute Genome Sequencing Center for Infectious Disease"/>
            <person name="Earl A.M."/>
            <person name="Gilmore M.S."/>
            <person name="Lebreton F."/>
            <person name="Walker B."/>
            <person name="Young S.K."/>
            <person name="Zeng Q."/>
            <person name="Gargeya S."/>
            <person name="Fitzgerald M."/>
            <person name="Haas B."/>
            <person name="Abouelleil A."/>
            <person name="Alvarado L."/>
            <person name="Arachchi H.M."/>
            <person name="Berlin A.M."/>
            <person name="Chapman S.B."/>
            <person name="Dewar J."/>
            <person name="Goldberg J."/>
            <person name="Griggs A."/>
            <person name="Gujja S."/>
            <person name="Hansen M."/>
            <person name="Howarth C."/>
            <person name="Imamovic A."/>
            <person name="Larimer J."/>
            <person name="McCowan C."/>
            <person name="Murphy C."/>
            <person name="Neiman D."/>
            <person name="Pearson M."/>
            <person name="Priest M."/>
            <person name="Roberts A."/>
            <person name="Saif S."/>
            <person name="Shea T."/>
            <person name="Sisk P."/>
            <person name="Sykes S."/>
            <person name="Wortman J."/>
            <person name="Nusbaum C."/>
            <person name="Birren B."/>
        </authorList>
    </citation>
    <scope>NUCLEOTIDE SEQUENCE [LARGE SCALE GENOMIC DNA]</scope>
    <source>
        <strain evidence="17 19">ATCC BAA-350</strain>
    </source>
</reference>
<comment type="similarity">
    <text evidence="1 14">Belongs to the class-I pyridine nucleotide-disulfide oxidoreductase family.</text>
</comment>
<keyword evidence="9 14" id="KW-0676">Redox-active center</keyword>
<dbReference type="EMBL" id="ASWH01000002">
    <property type="protein sequence ID" value="EOW79039.1"/>
    <property type="molecule type" value="Genomic_DNA"/>
</dbReference>
<keyword evidence="7 12" id="KW-0520">NAD</keyword>
<dbReference type="InterPro" id="IPR001100">
    <property type="entry name" value="Pyr_nuc-diS_OxRdtase"/>
</dbReference>
<evidence type="ECO:0000313" key="19">
    <source>
        <dbReference type="Proteomes" id="UP000013750"/>
    </source>
</evidence>
<evidence type="ECO:0000256" key="11">
    <source>
        <dbReference type="PIRSR" id="PIRSR000350-2"/>
    </source>
</evidence>
<dbReference type="InterPro" id="IPR050151">
    <property type="entry name" value="Class-I_Pyr_Nuc-Dis_Oxidored"/>
</dbReference>
<dbReference type="PANTHER" id="PTHR22912">
    <property type="entry name" value="DISULFIDE OXIDOREDUCTASE"/>
    <property type="match status" value="1"/>
</dbReference>
<keyword evidence="6 14" id="KW-0560">Oxidoreductase</keyword>
<feature type="domain" description="FAD/NAD(P)-binding" evidence="16">
    <location>
        <begin position="4"/>
        <end position="311"/>
    </location>
</feature>
<dbReference type="InterPro" id="IPR036188">
    <property type="entry name" value="FAD/NAD-bd_sf"/>
</dbReference>
<evidence type="ECO:0000256" key="7">
    <source>
        <dbReference type="ARBA" id="ARBA00023027"/>
    </source>
</evidence>
<dbReference type="Pfam" id="PF02852">
    <property type="entry name" value="Pyr_redox_dim"/>
    <property type="match status" value="1"/>
</dbReference>